<evidence type="ECO:0000313" key="9">
    <source>
        <dbReference type="EMBL" id="AYB31357.1"/>
    </source>
</evidence>
<reference evidence="10" key="1">
    <citation type="submission" date="2018-09" db="EMBL/GenBank/DDBJ databases">
        <title>Chryseolinea sp. KIS68-18 isolated from soil.</title>
        <authorList>
            <person name="Weon H.-Y."/>
            <person name="Kwon S.-W."/>
            <person name="Lee S.A."/>
        </authorList>
    </citation>
    <scope>NUCLEOTIDE SEQUENCE [LARGE SCALE GENOMIC DNA]</scope>
    <source>
        <strain evidence="10">KIS68-18</strain>
    </source>
</reference>
<feature type="transmembrane region" description="Helical" evidence="7">
    <location>
        <begin position="337"/>
        <end position="354"/>
    </location>
</feature>
<keyword evidence="3 7" id="KW-0812">Transmembrane</keyword>
<gene>
    <name evidence="9" type="ORF">D4L85_12545</name>
</gene>
<name>A0A385SM49_9BACT</name>
<keyword evidence="9" id="KW-0645">Protease</keyword>
<organism evidence="9 10">
    <name type="scientific">Chryseolinea soli</name>
    <dbReference type="NCBI Taxonomy" id="2321403"/>
    <lineage>
        <taxon>Bacteria</taxon>
        <taxon>Pseudomonadati</taxon>
        <taxon>Bacteroidota</taxon>
        <taxon>Cytophagia</taxon>
        <taxon>Cytophagales</taxon>
        <taxon>Fulvivirgaceae</taxon>
        <taxon>Chryseolinea</taxon>
    </lineage>
</organism>
<feature type="transmembrane region" description="Helical" evidence="7">
    <location>
        <begin position="389"/>
        <end position="409"/>
    </location>
</feature>
<dbReference type="InterPro" id="IPR035952">
    <property type="entry name" value="Rhomboid-like_sf"/>
</dbReference>
<dbReference type="GO" id="GO:0016020">
    <property type="term" value="C:membrane"/>
    <property type="evidence" value="ECO:0007669"/>
    <property type="project" value="UniProtKB-SubCell"/>
</dbReference>
<evidence type="ECO:0000313" key="10">
    <source>
        <dbReference type="Proteomes" id="UP000266183"/>
    </source>
</evidence>
<keyword evidence="10" id="KW-1185">Reference proteome</keyword>
<feature type="domain" description="Peptidase S54 rhomboid" evidence="8">
    <location>
        <begin position="242"/>
        <end position="378"/>
    </location>
</feature>
<dbReference type="InterPro" id="IPR022764">
    <property type="entry name" value="Peptidase_S54_rhomboid_dom"/>
</dbReference>
<comment type="subcellular location">
    <subcellularLocation>
        <location evidence="1">Membrane</location>
        <topology evidence="1">Multi-pass membrane protein</topology>
    </subcellularLocation>
</comment>
<dbReference type="GO" id="GO:0006508">
    <property type="term" value="P:proteolysis"/>
    <property type="evidence" value="ECO:0007669"/>
    <property type="project" value="UniProtKB-KW"/>
</dbReference>
<dbReference type="GO" id="GO:0004252">
    <property type="term" value="F:serine-type endopeptidase activity"/>
    <property type="evidence" value="ECO:0007669"/>
    <property type="project" value="InterPro"/>
</dbReference>
<dbReference type="Pfam" id="PF01694">
    <property type="entry name" value="Rhomboid"/>
    <property type="match status" value="1"/>
</dbReference>
<dbReference type="Proteomes" id="UP000266183">
    <property type="component" value="Chromosome"/>
</dbReference>
<dbReference type="EMBL" id="CP032382">
    <property type="protein sequence ID" value="AYB31357.1"/>
    <property type="molecule type" value="Genomic_DNA"/>
</dbReference>
<evidence type="ECO:0000256" key="4">
    <source>
        <dbReference type="ARBA" id="ARBA00022801"/>
    </source>
</evidence>
<evidence type="ECO:0000259" key="8">
    <source>
        <dbReference type="Pfam" id="PF01694"/>
    </source>
</evidence>
<feature type="transmembrane region" description="Helical" evidence="7">
    <location>
        <begin position="360"/>
        <end position="377"/>
    </location>
</feature>
<evidence type="ECO:0000256" key="7">
    <source>
        <dbReference type="SAM" id="Phobius"/>
    </source>
</evidence>
<dbReference type="Gene3D" id="1.20.1540.10">
    <property type="entry name" value="Rhomboid-like"/>
    <property type="match status" value="1"/>
</dbReference>
<dbReference type="KEGG" id="chk:D4L85_12545"/>
<dbReference type="PANTHER" id="PTHR43731:SF14">
    <property type="entry name" value="PRESENILIN-ASSOCIATED RHOMBOID-LIKE PROTEIN, MITOCHONDRIAL"/>
    <property type="match status" value="1"/>
</dbReference>
<evidence type="ECO:0000256" key="3">
    <source>
        <dbReference type="ARBA" id="ARBA00022692"/>
    </source>
</evidence>
<evidence type="ECO:0000256" key="1">
    <source>
        <dbReference type="ARBA" id="ARBA00004141"/>
    </source>
</evidence>
<dbReference type="AlphaFoldDB" id="A0A385SM49"/>
<dbReference type="InterPro" id="IPR050925">
    <property type="entry name" value="Rhomboid_protease_S54"/>
</dbReference>
<feature type="transmembrane region" description="Helical" evidence="7">
    <location>
        <begin position="280"/>
        <end position="300"/>
    </location>
</feature>
<proteinExistence type="inferred from homology"/>
<evidence type="ECO:0000256" key="2">
    <source>
        <dbReference type="ARBA" id="ARBA00009045"/>
    </source>
</evidence>
<dbReference type="PANTHER" id="PTHR43731">
    <property type="entry name" value="RHOMBOID PROTEASE"/>
    <property type="match status" value="1"/>
</dbReference>
<feature type="transmembrane region" description="Helical" evidence="7">
    <location>
        <begin position="306"/>
        <end position="325"/>
    </location>
</feature>
<keyword evidence="4" id="KW-0378">Hydrolase</keyword>
<feature type="transmembrane region" description="Helical" evidence="7">
    <location>
        <begin position="201"/>
        <end position="222"/>
    </location>
</feature>
<protein>
    <submittedName>
        <fullName evidence="9">Rhomboid family intramembrane serine protease</fullName>
    </submittedName>
</protein>
<comment type="similarity">
    <text evidence="2">Belongs to the peptidase S54 family.</text>
</comment>
<keyword evidence="6 7" id="KW-0472">Membrane</keyword>
<sequence length="538" mass="60512">MECRIGWDFRANRVPKIDYLACLNVGGDRLWRKTFATELRRLRIIEYMAFGISPKHVQEATYENLPTEDILIIGIETARKLGWDVGYTSASGFIAYGRMSMASWGQEVTVKVEPGKLVVKSRSTGSELFDLGKNKRNVQAFLATFDEQRVALTAEDIAQKKSALSFPEEDRLNQPPQSAHEKVKDFFSIFIPTRGFFVTPLLIDINLVVFVLMVASGVNFFLPDGQSLLNWGANFRPAIADREVWRLFTCCFIHIGIIHLLMNMYALLYIGMLLEPRIGLTRFLTAYVLTGIAASVVSVWWHPFTISAGASGAIFGMYGVFLAMLTTNLIERAERNVFLTSILVFVGYNLLNGLKGGVDNAAHIGGLLSGMLIGYAFHPSLTEIESKSLKFMTAGGLTVVVIVATLFTISKLPPGDFQSYEDKMKTFASYEEMALEVYTRSAETPKEELIIELRNRGIYYWKECLRVIDEMNALELTDAAQQQNWRLKQYCELRIESYEMISKALEQGKDLQVDLPELNALNKKIENIVNEISKAAGK</sequence>
<evidence type="ECO:0000256" key="5">
    <source>
        <dbReference type="ARBA" id="ARBA00022989"/>
    </source>
</evidence>
<evidence type="ECO:0000256" key="6">
    <source>
        <dbReference type="ARBA" id="ARBA00023136"/>
    </source>
</evidence>
<keyword evidence="5 7" id="KW-1133">Transmembrane helix</keyword>
<dbReference type="SUPFAM" id="SSF144091">
    <property type="entry name" value="Rhomboid-like"/>
    <property type="match status" value="1"/>
</dbReference>
<accession>A0A385SM49</accession>
<feature type="transmembrane region" description="Helical" evidence="7">
    <location>
        <begin position="244"/>
        <end position="268"/>
    </location>
</feature>